<dbReference type="Proteomes" id="UP000027195">
    <property type="component" value="Unassembled WGS sequence"/>
</dbReference>
<dbReference type="Gene3D" id="1.25.40.10">
    <property type="entry name" value="Tetratricopeptide repeat domain"/>
    <property type="match status" value="2"/>
</dbReference>
<sequence>DAGGLRPDIVTYNTFLRHYACKGDIAVFAALMRAIIPDGLKPDVVTFTTILDAPLSTGKPGATGTLLGIMKAMGVEPSVVTYTTIIDGILREKGGVHMHVALKMVGRMEAAGVRPNEVMYTALVAGVKRDETLGAELAEEFTQGILRHMRERGIEANRVTDEDL</sequence>
<evidence type="ECO:0008006" key="5">
    <source>
        <dbReference type="Google" id="ProtNLM"/>
    </source>
</evidence>
<evidence type="ECO:0000313" key="3">
    <source>
        <dbReference type="EMBL" id="KDQ07377.1"/>
    </source>
</evidence>
<dbReference type="OrthoDB" id="185373at2759"/>
<proteinExistence type="predicted"/>
<keyword evidence="1" id="KW-0677">Repeat</keyword>
<dbReference type="EMBL" id="KL198108">
    <property type="protein sequence ID" value="KDQ07377.1"/>
    <property type="molecule type" value="Genomic_DNA"/>
</dbReference>
<evidence type="ECO:0000313" key="4">
    <source>
        <dbReference type="Proteomes" id="UP000027195"/>
    </source>
</evidence>
<dbReference type="HOGENOM" id="CLU_1703926_0_0_1"/>
<dbReference type="InParanoid" id="A0A067M6A8"/>
<dbReference type="AlphaFoldDB" id="A0A067M6A8"/>
<organism evidence="3 4">
    <name type="scientific">Botryobasidium botryosum (strain FD-172 SS1)</name>
    <dbReference type="NCBI Taxonomy" id="930990"/>
    <lineage>
        <taxon>Eukaryota</taxon>
        <taxon>Fungi</taxon>
        <taxon>Dikarya</taxon>
        <taxon>Basidiomycota</taxon>
        <taxon>Agaricomycotina</taxon>
        <taxon>Agaricomycetes</taxon>
        <taxon>Cantharellales</taxon>
        <taxon>Botryobasidiaceae</taxon>
        <taxon>Botryobasidium</taxon>
    </lineage>
</organism>
<keyword evidence="4" id="KW-1185">Reference proteome</keyword>
<dbReference type="PANTHER" id="PTHR47941">
    <property type="entry name" value="PENTATRICOPEPTIDE REPEAT-CONTAINING PROTEIN 3, MITOCHONDRIAL"/>
    <property type="match status" value="1"/>
</dbReference>
<evidence type="ECO:0000256" key="2">
    <source>
        <dbReference type="PROSITE-ProRule" id="PRU00708"/>
    </source>
</evidence>
<dbReference type="PROSITE" id="PS51375">
    <property type="entry name" value="PPR"/>
    <property type="match status" value="1"/>
</dbReference>
<gene>
    <name evidence="3" type="ORF">BOTBODRAFT_120113</name>
</gene>
<dbReference type="STRING" id="930990.A0A067M6A8"/>
<reference evidence="4" key="1">
    <citation type="journal article" date="2014" name="Proc. Natl. Acad. Sci. U.S.A.">
        <title>Extensive sampling of basidiomycete genomes demonstrates inadequacy of the white-rot/brown-rot paradigm for wood decay fungi.</title>
        <authorList>
            <person name="Riley R."/>
            <person name="Salamov A.A."/>
            <person name="Brown D.W."/>
            <person name="Nagy L.G."/>
            <person name="Floudas D."/>
            <person name="Held B.W."/>
            <person name="Levasseur A."/>
            <person name="Lombard V."/>
            <person name="Morin E."/>
            <person name="Otillar R."/>
            <person name="Lindquist E.A."/>
            <person name="Sun H."/>
            <person name="LaButti K.M."/>
            <person name="Schmutz J."/>
            <person name="Jabbour D."/>
            <person name="Luo H."/>
            <person name="Baker S.E."/>
            <person name="Pisabarro A.G."/>
            <person name="Walton J.D."/>
            <person name="Blanchette R.A."/>
            <person name="Henrissat B."/>
            <person name="Martin F."/>
            <person name="Cullen D."/>
            <person name="Hibbett D.S."/>
            <person name="Grigoriev I.V."/>
        </authorList>
    </citation>
    <scope>NUCLEOTIDE SEQUENCE [LARGE SCALE GENOMIC DNA]</scope>
    <source>
        <strain evidence="4">FD-172 SS1</strain>
    </source>
</reference>
<dbReference type="Pfam" id="PF13041">
    <property type="entry name" value="PPR_2"/>
    <property type="match status" value="1"/>
</dbReference>
<accession>A0A067M6A8</accession>
<dbReference type="InterPro" id="IPR011990">
    <property type="entry name" value="TPR-like_helical_dom_sf"/>
</dbReference>
<feature type="repeat" description="PPR" evidence="2">
    <location>
        <begin position="78"/>
        <end position="115"/>
    </location>
</feature>
<name>A0A067M6A8_BOTB1</name>
<dbReference type="InterPro" id="IPR002885">
    <property type="entry name" value="PPR_rpt"/>
</dbReference>
<protein>
    <recommendedName>
        <fullName evidence="5">Pentacotripeptide-repeat region of PRORP domain-containing protein</fullName>
    </recommendedName>
</protein>
<evidence type="ECO:0000256" key="1">
    <source>
        <dbReference type="ARBA" id="ARBA00022737"/>
    </source>
</evidence>
<feature type="non-terminal residue" evidence="3">
    <location>
        <position position="1"/>
    </location>
</feature>